<protein>
    <submittedName>
        <fullName evidence="1">Uncharacterized protein</fullName>
    </submittedName>
</protein>
<gene>
    <name evidence="1" type="ORF">L596_004373</name>
</gene>
<reference evidence="1 2" key="1">
    <citation type="journal article" date="2015" name="Genome Biol.">
        <title>Comparative genomics of Steinernema reveals deeply conserved gene regulatory networks.</title>
        <authorList>
            <person name="Dillman A.R."/>
            <person name="Macchietto M."/>
            <person name="Porter C.F."/>
            <person name="Rogers A."/>
            <person name="Williams B."/>
            <person name="Antoshechkin I."/>
            <person name="Lee M.M."/>
            <person name="Goodwin Z."/>
            <person name="Lu X."/>
            <person name="Lewis E.E."/>
            <person name="Goodrich-Blair H."/>
            <person name="Stock S.P."/>
            <person name="Adams B.J."/>
            <person name="Sternberg P.W."/>
            <person name="Mortazavi A."/>
        </authorList>
    </citation>
    <scope>NUCLEOTIDE SEQUENCE [LARGE SCALE GENOMIC DNA]</scope>
    <source>
        <strain evidence="1 2">ALL</strain>
    </source>
</reference>
<dbReference type="Proteomes" id="UP000298663">
    <property type="component" value="Chromosome X"/>
</dbReference>
<dbReference type="OrthoDB" id="549243at2759"/>
<comment type="caution">
    <text evidence="1">The sequence shown here is derived from an EMBL/GenBank/DDBJ whole genome shotgun (WGS) entry which is preliminary data.</text>
</comment>
<name>A0A4U8UX79_STECR</name>
<organism evidence="1 2">
    <name type="scientific">Steinernema carpocapsae</name>
    <name type="common">Entomopathogenic nematode</name>
    <dbReference type="NCBI Taxonomy" id="34508"/>
    <lineage>
        <taxon>Eukaryota</taxon>
        <taxon>Metazoa</taxon>
        <taxon>Ecdysozoa</taxon>
        <taxon>Nematoda</taxon>
        <taxon>Chromadorea</taxon>
        <taxon>Rhabditida</taxon>
        <taxon>Tylenchina</taxon>
        <taxon>Panagrolaimomorpha</taxon>
        <taxon>Strongyloidoidea</taxon>
        <taxon>Steinernematidae</taxon>
        <taxon>Steinernema</taxon>
    </lineage>
</organism>
<dbReference type="EMBL" id="AZBU02000001">
    <property type="protein sequence ID" value="TMS37439.1"/>
    <property type="molecule type" value="Genomic_DNA"/>
</dbReference>
<dbReference type="Gene3D" id="3.80.10.10">
    <property type="entry name" value="Ribonuclease Inhibitor"/>
    <property type="match status" value="1"/>
</dbReference>
<dbReference type="SUPFAM" id="SSF52047">
    <property type="entry name" value="RNI-like"/>
    <property type="match status" value="1"/>
</dbReference>
<evidence type="ECO:0000313" key="2">
    <source>
        <dbReference type="Proteomes" id="UP000298663"/>
    </source>
</evidence>
<sequence>MLEKVCKMWQALIPKFWRDHRRVDIPSTITRILYIDSITDIHVCGYLSRAGPFLHRVEFFIPSDGVGMHVLHSINQYCINLKYLRLITDMHDFNVRHVLTCYSTYIKRQINRLETFHFHYTGTDKLALGLELVNMQLFNVTNYRLEVPRMPDHIECLFPINDKVKTYSLISRQGVKRVSSELRALSPTWIYNVWEYLTQAMFELEEMELICVHSDKVNEKKMSKLVKLFSESHPRMKRLGMGITSVHLDEPNSWFGKTALKAIKSFDNLEHLALQGVELPSDFTNYLPVTIKGITLNCIRNLSTNLLDNLITKCPGLEAVELRNSTDLVVDVTGTAFALNVIRSCRNLKKLKFYDFEHIDRLSIAKYAFKKLHNCAPSTKYDSIRSHFDNNFSPLASVGVKIEIGGFPWNEEFQEQMRKALICCSKIEYPNDDLVQFSIHRTCRQFLKTEEVDERPGPTRWALQATPSSE</sequence>
<accession>A0A4U8UX79</accession>
<dbReference type="AlphaFoldDB" id="A0A4U8UX79"/>
<evidence type="ECO:0000313" key="1">
    <source>
        <dbReference type="EMBL" id="TMS37439.1"/>
    </source>
</evidence>
<proteinExistence type="predicted"/>
<dbReference type="STRING" id="34508.A0A4U8UX79"/>
<keyword evidence="2" id="KW-1185">Reference proteome</keyword>
<dbReference type="InterPro" id="IPR032675">
    <property type="entry name" value="LRR_dom_sf"/>
</dbReference>
<reference evidence="1 2" key="2">
    <citation type="journal article" date="2019" name="G3 (Bethesda)">
        <title>Hybrid Assembly of the Genome of the Entomopathogenic Nematode Steinernema carpocapsae Identifies the X-Chromosome.</title>
        <authorList>
            <person name="Serra L."/>
            <person name="Macchietto M."/>
            <person name="Macias-Munoz A."/>
            <person name="McGill C.J."/>
            <person name="Rodriguez I.M."/>
            <person name="Rodriguez B."/>
            <person name="Murad R."/>
            <person name="Mortazavi A."/>
        </authorList>
    </citation>
    <scope>NUCLEOTIDE SEQUENCE [LARGE SCALE GENOMIC DNA]</scope>
    <source>
        <strain evidence="1 2">ALL</strain>
    </source>
</reference>
<dbReference type="EMBL" id="CM016762">
    <property type="protein sequence ID" value="TMS37439.1"/>
    <property type="molecule type" value="Genomic_DNA"/>
</dbReference>